<dbReference type="AlphaFoldDB" id="A0A014PMA7"/>
<sequence length="177" mass="21292">MYAYGGYIYFGAVCPLSDRDHDKESNLYRTNWAIHMFDEAYNRWCFWKFRRVGQDIFTYGEEWIADAPKIAGPAASILFGKVRRDKLWAALYYMRRVVPWDFRNNFHVMQYLIYICKRLVWVFEDVEFGEEIRWFEVEKVVEVAISSIKVYRELDPTPLCRACLIGKRSVLDIVRRR</sequence>
<protein>
    <submittedName>
        <fullName evidence="1">Uncharacterized protein</fullName>
    </submittedName>
</protein>
<accession>A0A014PMA7</accession>
<dbReference type="EMBL" id="JELW01000032">
    <property type="protein sequence ID" value="EXU97887.1"/>
    <property type="molecule type" value="Genomic_DNA"/>
</dbReference>
<comment type="caution">
    <text evidence="1">The sequence shown here is derived from an EMBL/GenBank/DDBJ whole genome shotgun (WGS) entry which is preliminary data.</text>
</comment>
<gene>
    <name evidence="1" type="ORF">X797_009077</name>
</gene>
<dbReference type="eggNOG" id="ENOG502T63K">
    <property type="taxonomic scope" value="Eukaryota"/>
</dbReference>
<dbReference type="OrthoDB" id="4933029at2759"/>
<dbReference type="Proteomes" id="UP000030151">
    <property type="component" value="Unassembled WGS sequence"/>
</dbReference>
<reference evidence="1 2" key="1">
    <citation type="submission" date="2014-02" db="EMBL/GenBank/DDBJ databases">
        <title>The genome sequence of the entomopathogenic fungus Metarhizium robertsii ARSEF 2575.</title>
        <authorList>
            <person name="Giuliano Garisto Donzelli B."/>
            <person name="Roe B.A."/>
            <person name="Macmil S.L."/>
            <person name="Krasnoff S.B."/>
            <person name="Gibson D.M."/>
        </authorList>
    </citation>
    <scope>NUCLEOTIDE SEQUENCE [LARGE SCALE GENOMIC DNA]</scope>
    <source>
        <strain evidence="1 2">ARSEF 2575</strain>
    </source>
</reference>
<evidence type="ECO:0000313" key="1">
    <source>
        <dbReference type="EMBL" id="EXU97887.1"/>
    </source>
</evidence>
<dbReference type="HOGENOM" id="CLU_1518221_0_0_1"/>
<evidence type="ECO:0000313" key="2">
    <source>
        <dbReference type="Proteomes" id="UP000030151"/>
    </source>
</evidence>
<organism evidence="1 2">
    <name type="scientific">Metarhizium robertsii</name>
    <dbReference type="NCBI Taxonomy" id="568076"/>
    <lineage>
        <taxon>Eukaryota</taxon>
        <taxon>Fungi</taxon>
        <taxon>Dikarya</taxon>
        <taxon>Ascomycota</taxon>
        <taxon>Pezizomycotina</taxon>
        <taxon>Sordariomycetes</taxon>
        <taxon>Hypocreomycetidae</taxon>
        <taxon>Hypocreales</taxon>
        <taxon>Clavicipitaceae</taxon>
        <taxon>Metarhizium</taxon>
    </lineage>
</organism>
<proteinExistence type="predicted"/>
<name>A0A014PMA7_9HYPO</name>